<feature type="domain" description="Transposase IS66 central" evidence="2">
    <location>
        <begin position="161"/>
        <end position="426"/>
    </location>
</feature>
<dbReference type="NCBIfam" id="NF033517">
    <property type="entry name" value="transpos_IS66"/>
    <property type="match status" value="1"/>
</dbReference>
<protein>
    <submittedName>
        <fullName evidence="3">IS66 family transposase</fullName>
    </submittedName>
</protein>
<keyword evidence="5" id="KW-1185">Reference proteome</keyword>
<feature type="compositionally biased region" description="Basic and acidic residues" evidence="1">
    <location>
        <begin position="60"/>
        <end position="76"/>
    </location>
</feature>
<sequence>MVSHPCDYDTRMDEPVCPGCRELSKQVAELTAQVAELTRKLEEATRAGKRQAAPFRKGPPKPDPKTPGRKSGDAHGTHRHRPSPTEPIAERHDANLPDACPHCRGRIVETGTADQFQTDIPRAPLVRKFSVHIGHCESCGKRTQGRHPLQTSDALGAAASQIGPDAQAAATLLHTQMGLSHGKVASIFQTLFGITLTRGASAQIGLRAATRLEPDYRLILDEVRSSEQIAADETGWRIGGQPAWLHAWVGDRATAYAIDSKRSADPLERVIGRNWSGVLSHDGFASYERFEDAIHQQCVAHVLRRARERLAGATRGAVRFPRQVIGLFTEAIHWRNEYVPGAWSDDQRDAHRVSFDDRLLELVSRPRAVPEYATLAKHLRNHFEQWFAFVFDPRIEPTNWQAEQAIRPAVVNRKVWGGNRTDSGARAQGVLMSVFETCRRRARSVVDHVGQTLGWFGNRLLPRPLLLAR</sequence>
<dbReference type="EMBL" id="CP042425">
    <property type="protein sequence ID" value="QEL16772.1"/>
    <property type="molecule type" value="Genomic_DNA"/>
</dbReference>
<evidence type="ECO:0000256" key="1">
    <source>
        <dbReference type="SAM" id="MobiDB-lite"/>
    </source>
</evidence>
<dbReference type="KEGG" id="lrs:PX52LOC_03742"/>
<dbReference type="InterPro" id="IPR004291">
    <property type="entry name" value="Transposase_IS66_central"/>
</dbReference>
<dbReference type="AlphaFoldDB" id="A0A5C1AEN3"/>
<dbReference type="InterPro" id="IPR052344">
    <property type="entry name" value="Transposase-related"/>
</dbReference>
<evidence type="ECO:0000313" key="3">
    <source>
        <dbReference type="EMBL" id="QEL16697.1"/>
    </source>
</evidence>
<evidence type="ECO:0000313" key="5">
    <source>
        <dbReference type="Proteomes" id="UP000324974"/>
    </source>
</evidence>
<accession>A0A5C1AEN3</accession>
<evidence type="ECO:0000313" key="4">
    <source>
        <dbReference type="EMBL" id="QEL16772.1"/>
    </source>
</evidence>
<dbReference type="PANTHER" id="PTHR33678:SF1">
    <property type="entry name" value="BLL1576 PROTEIN"/>
    <property type="match status" value="1"/>
</dbReference>
<organism evidence="3 5">
    <name type="scientific">Limnoglobus roseus</name>
    <dbReference type="NCBI Taxonomy" id="2598579"/>
    <lineage>
        <taxon>Bacteria</taxon>
        <taxon>Pseudomonadati</taxon>
        <taxon>Planctomycetota</taxon>
        <taxon>Planctomycetia</taxon>
        <taxon>Gemmatales</taxon>
        <taxon>Gemmataceae</taxon>
        <taxon>Limnoglobus</taxon>
    </lineage>
</organism>
<name>A0A5C1AEN3_9BACT</name>
<gene>
    <name evidence="3" type="ORF">PX52LOC_03660</name>
    <name evidence="4" type="ORF">PX52LOC_03742</name>
</gene>
<dbReference type="PANTHER" id="PTHR33678">
    <property type="entry name" value="BLL1576 PROTEIN"/>
    <property type="match status" value="1"/>
</dbReference>
<dbReference type="EMBL" id="CP042425">
    <property type="protein sequence ID" value="QEL16697.1"/>
    <property type="molecule type" value="Genomic_DNA"/>
</dbReference>
<evidence type="ECO:0000259" key="2">
    <source>
        <dbReference type="Pfam" id="PF03050"/>
    </source>
</evidence>
<dbReference type="Pfam" id="PF03050">
    <property type="entry name" value="DDE_Tnp_IS66"/>
    <property type="match status" value="1"/>
</dbReference>
<reference evidence="3" key="2">
    <citation type="journal article" date="2020" name="Int. J. Syst. Evol. Microbiol.">
        <title>Limnoglobus roseus gen. nov., sp. nov., a novel freshwater planctomycete with a giant genome from the family Gemmataceae.</title>
        <authorList>
            <person name="Kulichevskaya I.S."/>
            <person name="Naumoff D.G."/>
            <person name="Miroshnikov K.K."/>
            <person name="Ivanova A.A."/>
            <person name="Philippov D.A."/>
            <person name="Hakobyan A."/>
            <person name="Rijpstra W.I.C."/>
            <person name="Damste J.S.S."/>
            <person name="Liesack W."/>
            <person name="Dedysh S.N."/>
        </authorList>
    </citation>
    <scope>NUCLEOTIDE SEQUENCE</scope>
    <source>
        <strain evidence="3">PX52</strain>
    </source>
</reference>
<reference evidence="5" key="1">
    <citation type="submission" date="2019-08" db="EMBL/GenBank/DDBJ databases">
        <title>Limnoglobus roseus gen. nov., sp. nov., a novel freshwater planctomycete with a giant genome from the family Gemmataceae.</title>
        <authorList>
            <person name="Kulichevskaya I.S."/>
            <person name="Naumoff D.G."/>
            <person name="Miroshnikov K."/>
            <person name="Ivanova A."/>
            <person name="Philippov D.A."/>
            <person name="Hakobyan A."/>
            <person name="Rijpstra I.C."/>
            <person name="Sinninghe Damste J.S."/>
            <person name="Liesack W."/>
            <person name="Dedysh S.N."/>
        </authorList>
    </citation>
    <scope>NUCLEOTIDE SEQUENCE [LARGE SCALE GENOMIC DNA]</scope>
    <source>
        <strain evidence="5">PX52</strain>
    </source>
</reference>
<proteinExistence type="predicted"/>
<dbReference type="KEGG" id="lrs:PX52LOC_03660"/>
<dbReference type="Proteomes" id="UP000324974">
    <property type="component" value="Chromosome"/>
</dbReference>
<feature type="region of interest" description="Disordered" evidence="1">
    <location>
        <begin position="41"/>
        <end position="97"/>
    </location>
</feature>